<proteinExistence type="predicted"/>
<organism evidence="1 2">
    <name type="scientific">Tropilaelaps mercedesae</name>
    <dbReference type="NCBI Taxonomy" id="418985"/>
    <lineage>
        <taxon>Eukaryota</taxon>
        <taxon>Metazoa</taxon>
        <taxon>Ecdysozoa</taxon>
        <taxon>Arthropoda</taxon>
        <taxon>Chelicerata</taxon>
        <taxon>Arachnida</taxon>
        <taxon>Acari</taxon>
        <taxon>Parasitiformes</taxon>
        <taxon>Mesostigmata</taxon>
        <taxon>Gamasina</taxon>
        <taxon>Dermanyssoidea</taxon>
        <taxon>Laelapidae</taxon>
        <taxon>Tropilaelaps</taxon>
    </lineage>
</organism>
<keyword evidence="2" id="KW-1185">Reference proteome</keyword>
<comment type="caution">
    <text evidence="1">The sequence shown here is derived from an EMBL/GenBank/DDBJ whole genome shotgun (WGS) entry which is preliminary data.</text>
</comment>
<sequence>MGILFIELSSTPQVVLPANLPISVNALLHDVALQRIYDLQLRTTQGLACTRPCREWLSGTVDEKINSTNNIGNRVACLGFGTGDCPRFCGWLAIVAKRERFELEATRLELSSQLVVPDFFFLSIFPPVPANSL</sequence>
<evidence type="ECO:0000313" key="1">
    <source>
        <dbReference type="EMBL" id="OQR72491.1"/>
    </source>
</evidence>
<dbReference type="EMBL" id="MNPL01011672">
    <property type="protein sequence ID" value="OQR72491.1"/>
    <property type="molecule type" value="Genomic_DNA"/>
</dbReference>
<gene>
    <name evidence="1" type="ORF">BIW11_10347</name>
</gene>
<accession>A0A1V9XGE1</accession>
<dbReference type="InParanoid" id="A0A1V9XGE1"/>
<reference evidence="1 2" key="1">
    <citation type="journal article" date="2017" name="Gigascience">
        <title>Draft genome of the honey bee ectoparasitic mite, Tropilaelaps mercedesae, is shaped by the parasitic life history.</title>
        <authorList>
            <person name="Dong X."/>
            <person name="Armstrong S.D."/>
            <person name="Xia D."/>
            <person name="Makepeace B.L."/>
            <person name="Darby A.C."/>
            <person name="Kadowaki T."/>
        </authorList>
    </citation>
    <scope>NUCLEOTIDE SEQUENCE [LARGE SCALE GENOMIC DNA]</scope>
    <source>
        <strain evidence="1">Wuxi-XJTLU</strain>
    </source>
</reference>
<name>A0A1V9XGE1_9ACAR</name>
<dbReference type="AlphaFoldDB" id="A0A1V9XGE1"/>
<protein>
    <submittedName>
        <fullName evidence="1">Uncharacterized protein</fullName>
    </submittedName>
</protein>
<evidence type="ECO:0000313" key="2">
    <source>
        <dbReference type="Proteomes" id="UP000192247"/>
    </source>
</evidence>
<dbReference type="Proteomes" id="UP000192247">
    <property type="component" value="Unassembled WGS sequence"/>
</dbReference>